<feature type="transmembrane region" description="Helical" evidence="6">
    <location>
        <begin position="123"/>
        <end position="142"/>
    </location>
</feature>
<feature type="transmembrane region" description="Helical" evidence="6">
    <location>
        <begin position="181"/>
        <end position="200"/>
    </location>
</feature>
<feature type="transmembrane region" description="Helical" evidence="6">
    <location>
        <begin position="149"/>
        <end position="169"/>
    </location>
</feature>
<dbReference type="CDD" id="cd13964">
    <property type="entry name" value="PT_UbiA_1"/>
    <property type="match status" value="1"/>
</dbReference>
<dbReference type="GO" id="GO:0016765">
    <property type="term" value="F:transferase activity, transferring alkyl or aryl (other than methyl) groups"/>
    <property type="evidence" value="ECO:0007669"/>
    <property type="project" value="InterPro"/>
</dbReference>
<sequence length="323" mass="33757">MSKPANRQPPSALFAWAQLVRLPNVFTVLADVGAAFLLVSGGPTPIGRLACVAVAGVFLYWAGMILNDVFDVDIDRQKRSTRPLASGLISIGAAKTAGWLLLIVGVLVGGASGYIPSANYESTWLPMVIASLLGVTIVAYNGPLKKTPIAPVAMGGCRVLSFLLGASPLLGTADGFTIPKYVLGIGVGMGVYVMGLTQFGRREAEGGPSLNLPTGTLVTLFGAVLLAVAPQLQRAPIGWHLADLRFTFPMLIGLIAFPVVVRAFRAVRDPTPAKIQVTMQIGILTIIPLSAAFAFLGAGQVWGLAIFGLVVPALLLAKAFRVT</sequence>
<dbReference type="PANTHER" id="PTHR42723:SF1">
    <property type="entry name" value="CHLOROPHYLL SYNTHASE, CHLOROPLASTIC"/>
    <property type="match status" value="1"/>
</dbReference>
<keyword evidence="7" id="KW-0808">Transferase</keyword>
<dbReference type="Gene3D" id="1.10.357.140">
    <property type="entry name" value="UbiA prenyltransferase"/>
    <property type="match status" value="1"/>
</dbReference>
<keyword evidence="5 6" id="KW-0472">Membrane</keyword>
<evidence type="ECO:0000313" key="8">
    <source>
        <dbReference type="Proteomes" id="UP000322699"/>
    </source>
</evidence>
<dbReference type="InterPro" id="IPR000537">
    <property type="entry name" value="UbiA_prenyltransferase"/>
</dbReference>
<reference evidence="7 8" key="1">
    <citation type="submission" date="2019-08" db="EMBL/GenBank/DDBJ databases">
        <title>Deep-cultivation of Planctomycetes and their phenomic and genomic characterization uncovers novel biology.</title>
        <authorList>
            <person name="Wiegand S."/>
            <person name="Jogler M."/>
            <person name="Boedeker C."/>
            <person name="Pinto D."/>
            <person name="Vollmers J."/>
            <person name="Rivas-Marin E."/>
            <person name="Kohn T."/>
            <person name="Peeters S.H."/>
            <person name="Heuer A."/>
            <person name="Rast P."/>
            <person name="Oberbeckmann S."/>
            <person name="Bunk B."/>
            <person name="Jeske O."/>
            <person name="Meyerdierks A."/>
            <person name="Storesund J.E."/>
            <person name="Kallscheuer N."/>
            <person name="Luecker S."/>
            <person name="Lage O.M."/>
            <person name="Pohl T."/>
            <person name="Merkel B.J."/>
            <person name="Hornburger P."/>
            <person name="Mueller R.-W."/>
            <person name="Bruemmer F."/>
            <person name="Labrenz M."/>
            <person name="Spormann A.M."/>
            <person name="Op Den Camp H."/>
            <person name="Overmann J."/>
            <person name="Amann R."/>
            <person name="Jetten M.S.M."/>
            <person name="Mascher T."/>
            <person name="Medema M.H."/>
            <person name="Devos D.P."/>
            <person name="Kaster A.-K."/>
            <person name="Ovreas L."/>
            <person name="Rohde M."/>
            <person name="Galperin M.Y."/>
            <person name="Jogler C."/>
        </authorList>
    </citation>
    <scope>NUCLEOTIDE SEQUENCE [LARGE SCALE GENOMIC DNA]</scope>
    <source>
        <strain evidence="7 8">LF1</strain>
    </source>
</reference>
<dbReference type="PANTHER" id="PTHR42723">
    <property type="entry name" value="CHLOROPHYLL SYNTHASE"/>
    <property type="match status" value="1"/>
</dbReference>
<keyword evidence="3 6" id="KW-0812">Transmembrane</keyword>
<evidence type="ECO:0000256" key="2">
    <source>
        <dbReference type="ARBA" id="ARBA00022475"/>
    </source>
</evidence>
<comment type="caution">
    <text evidence="7">The sequence shown here is derived from an EMBL/GenBank/DDBJ whole genome shotgun (WGS) entry which is preliminary data.</text>
</comment>
<evidence type="ECO:0000256" key="6">
    <source>
        <dbReference type="SAM" id="Phobius"/>
    </source>
</evidence>
<feature type="transmembrane region" description="Helical" evidence="6">
    <location>
        <begin position="87"/>
        <end position="111"/>
    </location>
</feature>
<protein>
    <submittedName>
        <fullName evidence="7">Prenyltransferase</fullName>
    </submittedName>
</protein>
<dbReference type="EMBL" id="VRLW01000001">
    <property type="protein sequence ID" value="KAA1259734.1"/>
    <property type="molecule type" value="Genomic_DNA"/>
</dbReference>
<feature type="transmembrane region" description="Helical" evidence="6">
    <location>
        <begin position="277"/>
        <end position="296"/>
    </location>
</feature>
<accession>A0A5B1CK78</accession>
<feature type="transmembrane region" description="Helical" evidence="6">
    <location>
        <begin position="212"/>
        <end position="232"/>
    </location>
</feature>
<proteinExistence type="predicted"/>
<evidence type="ECO:0000256" key="1">
    <source>
        <dbReference type="ARBA" id="ARBA00004141"/>
    </source>
</evidence>
<keyword evidence="4 6" id="KW-1133">Transmembrane helix</keyword>
<gene>
    <name evidence="7" type="ORF">LF1_22710</name>
</gene>
<dbReference type="Pfam" id="PF01040">
    <property type="entry name" value="UbiA"/>
    <property type="match status" value="1"/>
</dbReference>
<dbReference type="AlphaFoldDB" id="A0A5B1CK78"/>
<keyword evidence="2" id="KW-1003">Cell membrane</keyword>
<feature type="transmembrane region" description="Helical" evidence="6">
    <location>
        <begin position="46"/>
        <end position="66"/>
    </location>
</feature>
<organism evidence="7 8">
    <name type="scientific">Rubripirellula obstinata</name>
    <dbReference type="NCBI Taxonomy" id="406547"/>
    <lineage>
        <taxon>Bacteria</taxon>
        <taxon>Pseudomonadati</taxon>
        <taxon>Planctomycetota</taxon>
        <taxon>Planctomycetia</taxon>
        <taxon>Pirellulales</taxon>
        <taxon>Pirellulaceae</taxon>
        <taxon>Rubripirellula</taxon>
    </lineage>
</organism>
<evidence type="ECO:0000256" key="5">
    <source>
        <dbReference type="ARBA" id="ARBA00023136"/>
    </source>
</evidence>
<keyword evidence="8" id="KW-1185">Reference proteome</keyword>
<dbReference type="Proteomes" id="UP000322699">
    <property type="component" value="Unassembled WGS sequence"/>
</dbReference>
<comment type="subcellular location">
    <subcellularLocation>
        <location evidence="1">Membrane</location>
        <topology evidence="1">Multi-pass membrane protein</topology>
    </subcellularLocation>
</comment>
<dbReference type="InterPro" id="IPR044878">
    <property type="entry name" value="UbiA_sf"/>
</dbReference>
<evidence type="ECO:0000313" key="7">
    <source>
        <dbReference type="EMBL" id="KAA1259734.1"/>
    </source>
</evidence>
<name>A0A5B1CK78_9BACT</name>
<evidence type="ECO:0000256" key="3">
    <source>
        <dbReference type="ARBA" id="ARBA00022692"/>
    </source>
</evidence>
<dbReference type="InterPro" id="IPR050475">
    <property type="entry name" value="Prenyltransferase_related"/>
</dbReference>
<dbReference type="RefSeq" id="WP_068258247.1">
    <property type="nucleotide sequence ID" value="NZ_LWSK01000004.1"/>
</dbReference>
<feature type="transmembrane region" description="Helical" evidence="6">
    <location>
        <begin position="302"/>
        <end position="320"/>
    </location>
</feature>
<feature type="transmembrane region" description="Helical" evidence="6">
    <location>
        <begin position="244"/>
        <end position="265"/>
    </location>
</feature>
<dbReference type="GO" id="GO:0016020">
    <property type="term" value="C:membrane"/>
    <property type="evidence" value="ECO:0007669"/>
    <property type="project" value="UniProtKB-SubCell"/>
</dbReference>
<evidence type="ECO:0000256" key="4">
    <source>
        <dbReference type="ARBA" id="ARBA00022989"/>
    </source>
</evidence>